<organism evidence="13 14">
    <name type="scientific">Antrodiella citrinella</name>
    <dbReference type="NCBI Taxonomy" id="2447956"/>
    <lineage>
        <taxon>Eukaryota</taxon>
        <taxon>Fungi</taxon>
        <taxon>Dikarya</taxon>
        <taxon>Basidiomycota</taxon>
        <taxon>Agaricomycotina</taxon>
        <taxon>Agaricomycetes</taxon>
        <taxon>Polyporales</taxon>
        <taxon>Steccherinaceae</taxon>
        <taxon>Antrodiella</taxon>
    </lineage>
</organism>
<dbReference type="PANTHER" id="PTHR45630">
    <property type="entry name" value="CATION-TRANSPORTING ATPASE-RELATED"/>
    <property type="match status" value="1"/>
</dbReference>
<dbReference type="GO" id="GO:0005789">
    <property type="term" value="C:endoplasmic reticulum membrane"/>
    <property type="evidence" value="ECO:0007669"/>
    <property type="project" value="TreeGrafter"/>
</dbReference>
<comment type="subcellular location">
    <subcellularLocation>
        <location evidence="1">Membrane</location>
        <topology evidence="1">Multi-pass membrane protein</topology>
    </subcellularLocation>
</comment>
<proteinExistence type="inferred from homology"/>
<keyword evidence="6" id="KW-0067">ATP-binding</keyword>
<evidence type="ECO:0000256" key="3">
    <source>
        <dbReference type="ARBA" id="ARBA00022692"/>
    </source>
</evidence>
<dbReference type="InterPro" id="IPR023214">
    <property type="entry name" value="HAD_sf"/>
</dbReference>
<dbReference type="PROSITE" id="PS00154">
    <property type="entry name" value="ATPASE_E1_E2"/>
    <property type="match status" value="1"/>
</dbReference>
<evidence type="ECO:0000313" key="13">
    <source>
        <dbReference type="EMBL" id="THH26558.1"/>
    </source>
</evidence>
<keyword evidence="10 11" id="KW-0472">Membrane</keyword>
<evidence type="ECO:0000256" key="11">
    <source>
        <dbReference type="SAM" id="Phobius"/>
    </source>
</evidence>
<evidence type="ECO:0000256" key="8">
    <source>
        <dbReference type="ARBA" id="ARBA00022967"/>
    </source>
</evidence>
<dbReference type="NCBIfam" id="TIGR01494">
    <property type="entry name" value="ATPase_P-type"/>
    <property type="match status" value="1"/>
</dbReference>
<keyword evidence="4" id="KW-0479">Metal-binding</keyword>
<feature type="transmembrane region" description="Helical" evidence="11">
    <location>
        <begin position="738"/>
        <end position="756"/>
    </location>
</feature>
<keyword evidence="5" id="KW-0547">Nucleotide-binding</keyword>
<feature type="transmembrane region" description="Helical" evidence="11">
    <location>
        <begin position="895"/>
        <end position="917"/>
    </location>
</feature>
<evidence type="ECO:0000256" key="1">
    <source>
        <dbReference type="ARBA" id="ARBA00004141"/>
    </source>
</evidence>
<gene>
    <name evidence="13" type="ORF">EUX98_g7630</name>
</gene>
<dbReference type="SFLD" id="SFLDS00003">
    <property type="entry name" value="Haloacid_Dehalogenase"/>
    <property type="match status" value="1"/>
</dbReference>
<dbReference type="SUPFAM" id="SSF81653">
    <property type="entry name" value="Calcium ATPase, transduction domain A"/>
    <property type="match status" value="1"/>
</dbReference>
<sequence length="945" mass="104555">MSVTPYQVQCKRDGKWSTISTDELLPGDVVSIVRQQTETSIPADILLIQGTCIVNEAMLSGESTPLLKESIELAEGHEKLDVDGIHKNAVLFSGTKVLQSGSGGDTPDNGCLGVVLRTGFGTAQGSLVKTMIFSTERVSANNMESFLFIGFLLIFAIAASWYVWTKGLERELKKSKLLLDCVLIITSVVPPELPMELSLAVNASLVALSKYAIFCTEPFRIPYAGRVDVCCFDKTGTITAENLVLEGVVGVDPKDRMRLVNVQEADAKTTYCLAAAHALVRLDDGTIVGDPMEKTTLDALNWQLKKGEFIAPVEASAPHRTALQICRRFQFSSALKRMSTVASMPNGKLIVSVKGAPETIRGMLVDIPDHYDATYKHFTRRGSRVLALGYKQMEGLPIAQVSKLTRDRVEHALTFVGFLVFHCPLKADAVDTLKMLADSSHRCVMITGDNPLTAVHVAREVEIVDRDVLILDLKENPAHEADLVWRTVEEDKIIPVDPTAPIDPSLLEQYDICMTGAALKQFEGKPSWIDLVQHTWVYARVSPAQKEYILTTLKTLGYTTLMAGDGTNDVGALKQAHIGVALLDGTPEDLVKIAEHQKNERIKKVYESQLKISARFGQAPPPVPAAIAHLYPNVVEAQQKAAEERKKNPMEKFDLTSITDKLASLDEEDDVPKIKLGDASCAAPFTSKLGHVSAITHIIRQGRCTLVATIQMYKILALNCLITAYSLSVQYLDGIKFGDYQVTVTGMLMSVCFLCISRAKPVEKLSRERPLGNIFNLYVLLSVLLQFSLHIGTLLYITQLSHQYEQQGVIDLEAKFEPNLLNTAIYLLGLSQQVSTFAINFQGRPFREGIRENSALWWGLVGASMVAFSGATDFFPELNRWLQIVEMKDLFKIKLTSTMAIDFVGCWVIEVACKYFLAELEPKKMITAGRHRREQRRLAEVKKTE</sequence>
<feature type="domain" description="P-type ATPase A" evidence="12">
    <location>
        <begin position="3"/>
        <end position="130"/>
    </location>
</feature>
<dbReference type="FunFam" id="3.40.50.1000:FF:000071">
    <property type="entry name" value="Cation-transporting ATPase"/>
    <property type="match status" value="1"/>
</dbReference>
<dbReference type="OrthoDB" id="48943at2759"/>
<dbReference type="Gene3D" id="3.40.50.1000">
    <property type="entry name" value="HAD superfamily/HAD-like"/>
    <property type="match status" value="1"/>
</dbReference>
<dbReference type="SUPFAM" id="SSF81665">
    <property type="entry name" value="Calcium ATPase, transmembrane domain M"/>
    <property type="match status" value="1"/>
</dbReference>
<dbReference type="Gene3D" id="2.70.150.10">
    <property type="entry name" value="Calcium-transporting ATPase, cytoplasmic transduction domain A"/>
    <property type="match status" value="1"/>
</dbReference>
<dbReference type="InterPro" id="IPR018303">
    <property type="entry name" value="ATPase_P-typ_P_site"/>
</dbReference>
<dbReference type="PANTHER" id="PTHR45630:SF7">
    <property type="entry name" value="ENDOPLASMIC RETICULUM TRANSMEMBRANE HELIX TRANSLOCASE"/>
    <property type="match status" value="1"/>
</dbReference>
<dbReference type="InterPro" id="IPR023299">
    <property type="entry name" value="ATPase_P-typ_cyto_dom_N"/>
</dbReference>
<dbReference type="EMBL" id="SGPM01000335">
    <property type="protein sequence ID" value="THH26558.1"/>
    <property type="molecule type" value="Genomic_DNA"/>
</dbReference>
<dbReference type="GO" id="GO:0015662">
    <property type="term" value="F:P-type ion transporter activity"/>
    <property type="evidence" value="ECO:0007669"/>
    <property type="project" value="TreeGrafter"/>
</dbReference>
<feature type="transmembrane region" description="Helical" evidence="11">
    <location>
        <begin position="146"/>
        <end position="164"/>
    </location>
</feature>
<evidence type="ECO:0000256" key="9">
    <source>
        <dbReference type="ARBA" id="ARBA00022989"/>
    </source>
</evidence>
<evidence type="ECO:0000256" key="7">
    <source>
        <dbReference type="ARBA" id="ARBA00022842"/>
    </source>
</evidence>
<evidence type="ECO:0000256" key="4">
    <source>
        <dbReference type="ARBA" id="ARBA00022723"/>
    </source>
</evidence>
<dbReference type="SUPFAM" id="SSF56784">
    <property type="entry name" value="HAD-like"/>
    <property type="match status" value="1"/>
</dbReference>
<protein>
    <recommendedName>
        <fullName evidence="12">P-type ATPase A domain-containing protein</fullName>
    </recommendedName>
</protein>
<dbReference type="InterPro" id="IPR036412">
    <property type="entry name" value="HAD-like_sf"/>
</dbReference>
<keyword evidence="8" id="KW-1278">Translocase</keyword>
<evidence type="ECO:0000259" key="12">
    <source>
        <dbReference type="Pfam" id="PF00122"/>
    </source>
</evidence>
<keyword evidence="9 11" id="KW-1133">Transmembrane helix</keyword>
<dbReference type="InterPro" id="IPR023298">
    <property type="entry name" value="ATPase_P-typ_TM_dom_sf"/>
</dbReference>
<feature type="transmembrane region" description="Helical" evidence="11">
    <location>
        <begin position="777"/>
        <end position="797"/>
    </location>
</feature>
<dbReference type="GO" id="GO:0019829">
    <property type="term" value="F:ATPase-coupled monoatomic cation transmembrane transporter activity"/>
    <property type="evidence" value="ECO:0007669"/>
    <property type="project" value="TreeGrafter"/>
</dbReference>
<dbReference type="GO" id="GO:0006874">
    <property type="term" value="P:intracellular calcium ion homeostasis"/>
    <property type="evidence" value="ECO:0007669"/>
    <property type="project" value="TreeGrafter"/>
</dbReference>
<dbReference type="SFLD" id="SFLDF00027">
    <property type="entry name" value="p-type_atpase"/>
    <property type="match status" value="1"/>
</dbReference>
<dbReference type="InterPro" id="IPR044492">
    <property type="entry name" value="P_typ_ATPase_HD_dom"/>
</dbReference>
<dbReference type="InterPro" id="IPR059000">
    <property type="entry name" value="ATPase_P-type_domA"/>
</dbReference>
<comment type="caution">
    <text evidence="13">The sequence shown here is derived from an EMBL/GenBank/DDBJ whole genome shotgun (WGS) entry which is preliminary data.</text>
</comment>
<dbReference type="InterPro" id="IPR001757">
    <property type="entry name" value="P_typ_ATPase"/>
</dbReference>
<dbReference type="GO" id="GO:0005524">
    <property type="term" value="F:ATP binding"/>
    <property type="evidence" value="ECO:0007669"/>
    <property type="project" value="UniProtKB-KW"/>
</dbReference>
<evidence type="ECO:0000256" key="2">
    <source>
        <dbReference type="ARBA" id="ARBA00006000"/>
    </source>
</evidence>
<dbReference type="GO" id="GO:0016887">
    <property type="term" value="F:ATP hydrolysis activity"/>
    <property type="evidence" value="ECO:0007669"/>
    <property type="project" value="InterPro"/>
</dbReference>
<dbReference type="Gene3D" id="3.40.1110.10">
    <property type="entry name" value="Calcium-transporting ATPase, cytoplasmic domain N"/>
    <property type="match status" value="1"/>
</dbReference>
<reference evidence="13" key="1">
    <citation type="submission" date="2019-02" db="EMBL/GenBank/DDBJ databases">
        <title>Genome sequencing of the rare red list fungi Antrodiella citrinella (Flaviporus citrinellus).</title>
        <authorList>
            <person name="Buettner E."/>
            <person name="Kellner H."/>
        </authorList>
    </citation>
    <scope>NUCLEOTIDE SEQUENCE [LARGE SCALE GENOMIC DNA]</scope>
    <source>
        <strain evidence="13">DSM 108506</strain>
    </source>
</reference>
<feature type="transmembrane region" description="Helical" evidence="11">
    <location>
        <begin position="824"/>
        <end position="843"/>
    </location>
</feature>
<dbReference type="Pfam" id="PF00122">
    <property type="entry name" value="E1-E2_ATPase"/>
    <property type="match status" value="1"/>
</dbReference>
<evidence type="ECO:0000256" key="5">
    <source>
        <dbReference type="ARBA" id="ARBA00022741"/>
    </source>
</evidence>
<dbReference type="GO" id="GO:0046872">
    <property type="term" value="F:metal ion binding"/>
    <property type="evidence" value="ECO:0007669"/>
    <property type="project" value="UniProtKB-KW"/>
</dbReference>
<dbReference type="InterPro" id="IPR006544">
    <property type="entry name" value="P-type_TPase_V"/>
</dbReference>
<name>A0A4S4MMX5_9APHY</name>
<dbReference type="Proteomes" id="UP000308730">
    <property type="component" value="Unassembled WGS sequence"/>
</dbReference>
<dbReference type="PRINTS" id="PR00119">
    <property type="entry name" value="CATATPASE"/>
</dbReference>
<evidence type="ECO:0000256" key="10">
    <source>
        <dbReference type="ARBA" id="ARBA00023136"/>
    </source>
</evidence>
<feature type="transmembrane region" description="Helical" evidence="11">
    <location>
        <begin position="855"/>
        <end position="875"/>
    </location>
</feature>
<accession>A0A4S4MMX5</accession>
<keyword evidence="14" id="KW-1185">Reference proteome</keyword>
<keyword evidence="3 11" id="KW-0812">Transmembrane</keyword>
<evidence type="ECO:0000256" key="6">
    <source>
        <dbReference type="ARBA" id="ARBA00022840"/>
    </source>
</evidence>
<dbReference type="SFLD" id="SFLDG00002">
    <property type="entry name" value="C1.7:_P-type_atpase_like"/>
    <property type="match status" value="1"/>
</dbReference>
<comment type="similarity">
    <text evidence="2">Belongs to the cation transport ATPase (P-type) (TC 3.A.3) family. Type V subfamily.</text>
</comment>
<dbReference type="InterPro" id="IPR008250">
    <property type="entry name" value="ATPase_P-typ_transduc_dom_A_sf"/>
</dbReference>
<dbReference type="SUPFAM" id="SSF81660">
    <property type="entry name" value="Metal cation-transporting ATPase, ATP-binding domain N"/>
    <property type="match status" value="1"/>
</dbReference>
<dbReference type="AlphaFoldDB" id="A0A4S4MMX5"/>
<keyword evidence="7" id="KW-0460">Magnesium</keyword>
<evidence type="ECO:0000313" key="14">
    <source>
        <dbReference type="Proteomes" id="UP000308730"/>
    </source>
</evidence>
<dbReference type="NCBIfam" id="TIGR01657">
    <property type="entry name" value="P-ATPase-V"/>
    <property type="match status" value="1"/>
</dbReference>
<dbReference type="Pfam" id="PF13246">
    <property type="entry name" value="Cation_ATPase"/>
    <property type="match status" value="1"/>
</dbReference>